<accession>A0ABT9G1M1</accession>
<dbReference type="InterPro" id="IPR036866">
    <property type="entry name" value="RibonucZ/Hydroxyglut_hydro"/>
</dbReference>
<keyword evidence="1" id="KW-0479">Metal-binding</keyword>
<dbReference type="Proteomes" id="UP001235760">
    <property type="component" value="Unassembled WGS sequence"/>
</dbReference>
<dbReference type="CDD" id="cd07724">
    <property type="entry name" value="POD-like_MBL-fold"/>
    <property type="match status" value="1"/>
</dbReference>
<dbReference type="Pfam" id="PF00753">
    <property type="entry name" value="Lactamase_B"/>
    <property type="match status" value="1"/>
</dbReference>
<dbReference type="PANTHER" id="PTHR43084">
    <property type="entry name" value="PERSULFIDE DIOXYGENASE ETHE1"/>
    <property type="match status" value="1"/>
</dbReference>
<dbReference type="PANTHER" id="PTHR43084:SF1">
    <property type="entry name" value="PERSULFIDE DIOXYGENASE ETHE1, MITOCHONDRIAL"/>
    <property type="match status" value="1"/>
</dbReference>
<protein>
    <submittedName>
        <fullName evidence="3">MBL fold metallo-hydrolase</fullName>
    </submittedName>
</protein>
<evidence type="ECO:0000313" key="3">
    <source>
        <dbReference type="EMBL" id="MDP4300399.1"/>
    </source>
</evidence>
<dbReference type="SUPFAM" id="SSF56281">
    <property type="entry name" value="Metallo-hydrolase/oxidoreductase"/>
    <property type="match status" value="1"/>
</dbReference>
<dbReference type="RefSeq" id="WP_305748958.1">
    <property type="nucleotide sequence ID" value="NZ_JAUZEE010000003.1"/>
</dbReference>
<proteinExistence type="predicted"/>
<evidence type="ECO:0000259" key="2">
    <source>
        <dbReference type="SMART" id="SM00849"/>
    </source>
</evidence>
<dbReference type="InterPro" id="IPR051682">
    <property type="entry name" value="Mito_Persulfide_Diox"/>
</dbReference>
<evidence type="ECO:0000256" key="1">
    <source>
        <dbReference type="ARBA" id="ARBA00022723"/>
    </source>
</evidence>
<dbReference type="Gene3D" id="3.60.15.10">
    <property type="entry name" value="Ribonuclease Z/Hydroxyacylglutathione hydrolase-like"/>
    <property type="match status" value="1"/>
</dbReference>
<feature type="domain" description="Metallo-beta-lactamase" evidence="2">
    <location>
        <begin position="21"/>
        <end position="218"/>
    </location>
</feature>
<evidence type="ECO:0000313" key="4">
    <source>
        <dbReference type="Proteomes" id="UP001235760"/>
    </source>
</evidence>
<sequence>MSDATPSALHVEGFFDPATWTVSYIVLDTTTRQCALVDSVLDYDPKSGRTRHTSADRLIARVRELGATVQWILETHVHADHLSAAAYLKQQLGGRLGIGSQITAVQKVFGTLFNAGASFAHDGRQFDHLFADDEAFQIGSLSARAMHTPGHTPACMTYVVSSGAGAQANIAAFVGDTLFMPDYGTARCDFPGGDARTLYRSINRVLSLPAHTRLYMCHDYLPGGREVQFVSTVADEREHNIHVRNGISEDAFVAMRHARDATLDMPVLILPSVQVNMRAGELPEPEANGQRYLKIPLNAV</sequence>
<dbReference type="EMBL" id="JAUZEE010000003">
    <property type="protein sequence ID" value="MDP4300399.1"/>
    <property type="molecule type" value="Genomic_DNA"/>
</dbReference>
<keyword evidence="4" id="KW-1185">Reference proteome</keyword>
<dbReference type="SMART" id="SM00849">
    <property type="entry name" value="Lactamase_B"/>
    <property type="match status" value="1"/>
</dbReference>
<reference evidence="3 4" key="1">
    <citation type="submission" date="2023-08" db="EMBL/GenBank/DDBJ databases">
        <authorList>
            <person name="Roldan D.M."/>
            <person name="Menes R.J."/>
        </authorList>
    </citation>
    <scope>NUCLEOTIDE SEQUENCE [LARGE SCALE GENOMIC DNA]</scope>
    <source>
        <strain evidence="3 4">CCM 2812</strain>
    </source>
</reference>
<gene>
    <name evidence="3" type="ORF">Q8X39_07095</name>
</gene>
<name>A0ABT9G1M1_LEPDI</name>
<dbReference type="InterPro" id="IPR001279">
    <property type="entry name" value="Metallo-B-lactamas"/>
</dbReference>
<dbReference type="InterPro" id="IPR044528">
    <property type="entry name" value="POD-like_MBL-fold"/>
</dbReference>
<comment type="caution">
    <text evidence="3">The sequence shown here is derived from an EMBL/GenBank/DDBJ whole genome shotgun (WGS) entry which is preliminary data.</text>
</comment>
<organism evidence="3 4">
    <name type="scientific">Leptothrix discophora</name>
    <dbReference type="NCBI Taxonomy" id="89"/>
    <lineage>
        <taxon>Bacteria</taxon>
        <taxon>Pseudomonadati</taxon>
        <taxon>Pseudomonadota</taxon>
        <taxon>Betaproteobacteria</taxon>
        <taxon>Burkholderiales</taxon>
        <taxon>Sphaerotilaceae</taxon>
        <taxon>Leptothrix</taxon>
    </lineage>
</organism>